<reference evidence="3" key="1">
    <citation type="submission" date="2015-02" db="EMBL/GenBank/DDBJ databases">
        <title>Genome sequencing for Strongylocentrotus purpuratus.</title>
        <authorList>
            <person name="Murali S."/>
            <person name="Liu Y."/>
            <person name="Vee V."/>
            <person name="English A."/>
            <person name="Wang M."/>
            <person name="Skinner E."/>
            <person name="Han Y."/>
            <person name="Muzny D.M."/>
            <person name="Worley K.C."/>
            <person name="Gibbs R.A."/>
        </authorList>
    </citation>
    <scope>NUCLEOTIDE SEQUENCE</scope>
</reference>
<dbReference type="AlphaFoldDB" id="A0A7M7G3K1"/>
<dbReference type="GO" id="GO:0005509">
    <property type="term" value="F:calcium ion binding"/>
    <property type="evidence" value="ECO:0007669"/>
    <property type="project" value="InterPro"/>
</dbReference>
<protein>
    <submittedName>
        <fullName evidence="2">Uncharacterized protein</fullName>
    </submittedName>
</protein>
<dbReference type="GO" id="GO:0005764">
    <property type="term" value="C:lysosome"/>
    <property type="evidence" value="ECO:0000318"/>
    <property type="project" value="GO_Central"/>
</dbReference>
<organism evidence="2 3">
    <name type="scientific">Strongylocentrotus purpuratus</name>
    <name type="common">Purple sea urchin</name>
    <dbReference type="NCBI Taxonomy" id="7668"/>
    <lineage>
        <taxon>Eukaryota</taxon>
        <taxon>Metazoa</taxon>
        <taxon>Echinodermata</taxon>
        <taxon>Eleutherozoa</taxon>
        <taxon>Echinozoa</taxon>
        <taxon>Echinoidea</taxon>
        <taxon>Euechinoidea</taxon>
        <taxon>Echinacea</taxon>
        <taxon>Camarodonta</taxon>
        <taxon>Echinidea</taxon>
        <taxon>Strongylocentrotidae</taxon>
        <taxon>Strongylocentrotus</taxon>
    </lineage>
</organism>
<dbReference type="PANTHER" id="PTHR10697">
    <property type="entry name" value="MAMMALIAN EPENDYMIN-RELATED PROTEIN 1"/>
    <property type="match status" value="1"/>
</dbReference>
<sequence>MLKLLVVATVLVSSASAASQCCGPPQYMGALGSLVGQSAVPGQDPLGVNFLQYGAWDYTNRKFGYMIDVVFANGTSSQYGAIQDYAKGTQWLFVDEIKYCMMQKAPLPEPSICIPDDAVFFSSLSIGGNGSDSLLVDSYSKTYNEGTLVGGGSITVRHKDCFPLGSQFMGTSSEMGPPVPTVVSNGWFNITIGIPKPDDWFTVPSYCDQQETNSARRPRHVHSMHLKRFF</sequence>
<dbReference type="OMA" id="LPEPSIC"/>
<feature type="signal peptide" evidence="1">
    <location>
        <begin position="1"/>
        <end position="17"/>
    </location>
</feature>
<dbReference type="RefSeq" id="XP_001177745.2">
    <property type="nucleotide sequence ID" value="XM_001177745.4"/>
</dbReference>
<name>A0A7M7G3K1_STRPU</name>
<dbReference type="EnsemblMetazoa" id="XM_001177745">
    <property type="protein sequence ID" value="XP_001177745"/>
    <property type="gene ID" value="LOC753657"/>
</dbReference>
<evidence type="ECO:0000313" key="2">
    <source>
        <dbReference type="EnsemblMetazoa" id="XP_001177745"/>
    </source>
</evidence>
<dbReference type="GO" id="GO:0005576">
    <property type="term" value="C:extracellular region"/>
    <property type="evidence" value="ECO:0007669"/>
    <property type="project" value="InterPro"/>
</dbReference>
<feature type="chain" id="PRO_5029738839" evidence="1">
    <location>
        <begin position="18"/>
        <end position="230"/>
    </location>
</feature>
<dbReference type="InterPro" id="IPR001299">
    <property type="entry name" value="Ependymin"/>
</dbReference>
<dbReference type="PANTHER" id="PTHR10697:SF1">
    <property type="entry name" value="MAMMALIAN EPENDYMIN-RELATED PROTEIN 1"/>
    <property type="match status" value="1"/>
</dbReference>
<dbReference type="GO" id="GO:0007160">
    <property type="term" value="P:cell-matrix adhesion"/>
    <property type="evidence" value="ECO:0007669"/>
    <property type="project" value="InterPro"/>
</dbReference>
<accession>A0A7M7G3K1</accession>
<dbReference type="KEGG" id="spu:753657"/>
<dbReference type="GeneID" id="753657"/>
<dbReference type="FunCoup" id="A0A7M7G3K1">
    <property type="interactions" value="310"/>
</dbReference>
<evidence type="ECO:0000313" key="3">
    <source>
        <dbReference type="Proteomes" id="UP000007110"/>
    </source>
</evidence>
<proteinExistence type="predicted"/>
<dbReference type="Pfam" id="PF00811">
    <property type="entry name" value="Ependymin"/>
    <property type="match status" value="1"/>
</dbReference>
<dbReference type="InParanoid" id="A0A7M7G3K1"/>
<keyword evidence="3" id="KW-1185">Reference proteome</keyword>
<dbReference type="Proteomes" id="UP000007110">
    <property type="component" value="Unassembled WGS sequence"/>
</dbReference>
<evidence type="ECO:0000256" key="1">
    <source>
        <dbReference type="SAM" id="SignalP"/>
    </source>
</evidence>
<reference evidence="2" key="2">
    <citation type="submission" date="2021-01" db="UniProtKB">
        <authorList>
            <consortium name="EnsemblMetazoa"/>
        </authorList>
    </citation>
    <scope>IDENTIFICATION</scope>
</reference>
<keyword evidence="1" id="KW-0732">Signal</keyword>